<comment type="caution">
    <text evidence="13">The sequence shown here is derived from an EMBL/GenBank/DDBJ whole genome shotgun (WGS) entry which is preliminary data.</text>
</comment>
<evidence type="ECO:0000256" key="8">
    <source>
        <dbReference type="ARBA" id="ARBA00023136"/>
    </source>
</evidence>
<dbReference type="SUPFAM" id="SSF52058">
    <property type="entry name" value="L domain-like"/>
    <property type="match status" value="1"/>
</dbReference>
<evidence type="ECO:0000313" key="14">
    <source>
        <dbReference type="Proteomes" id="UP000594638"/>
    </source>
</evidence>
<sequence length="964" mass="106868">MQFPMGILRYLYCFTIFAVSLMFMVKVLASDPLSDALLSFRSEVIDDSNSLNDWFVPSGVNPSGGILACSWTGVKCSQNSSKIIGLDLSMKNLKGSLSGSQFNLFVDLVDLNLSHNSFSDKLPAGISSITNLKSLDISRNYFSGHFPSGFSKFQNLVVLDAFSNSFSGPLPADISEIQSLKVLNFAGSYFRGPIPSEYGSFKNLEFIHLGGNSLSGNIPPELGKLKTLSHMEIGYNRYEGEIPWQFGNLSELRYLDIADANLYGSIPKQISNLTKLDSLFLFSNQLTGNVPLEFSKILPIKSLDLSDNLLSGQIPDSFSELKNLRLLSLMYNELDGFVPEGIAKLPQLETLLLWNNNFSGSLPEDLGRHSKLKYVDVSTNNFVGSIPPDICSGGELMKLILFSNNFIQGLSPSLTDCSSLVRVRLENNSFSGDISLKFSNIPDLSYLDLSRNRFTGGIPTDIDQASGLQYFNVSNNPMLGGIIPLKTWSLPRLENFSVVSCSISGNIPPFQHCKSLTVIEFSANKFSGTVPESISNCKELVSIDLANNNLTGPIPLELAKLPAIGVIDMSQNSFIGPIPSEFGNSSTLKLLNVSYNDIWGLIPPQRTFRMMDRSAFFGNPKLCGAPLRPCHRESVIPNGLELGSRRTQKLAWILIICAVIVLFIMTVVFGTFYFKRGRKGQWKTVAFSGLPQFTAKDVLRSFNPVEVLQEAPALPDSICKVVLPTGITVSVKKIEWEPKRMEIVLQFLHRMGNARHNNLTTLLGMCYNSRLAYLLYDYLPNENLSEKIRMKRDWPTKYKIVIGIARGLCFLHHECYPAIPHGNLKASNIMFDENMEPHLVEYGLKSIVQSTSLFQAKNTKETGEFSTTKKEELYMDIYNFGEIILEVLTNGRLVNAASSISNTPKEILIREISNENDIDSSNSFKEEIRLVLEVALLCTTSRASMKDALKMLSGSKSQTNGNGT</sequence>
<dbReference type="Proteomes" id="UP000594638">
    <property type="component" value="Unassembled WGS sequence"/>
</dbReference>
<dbReference type="SMART" id="SM00219">
    <property type="entry name" value="TyrKc"/>
    <property type="match status" value="1"/>
</dbReference>
<dbReference type="FunFam" id="3.80.10.10:FF:000275">
    <property type="entry name" value="Leucine-rich repeat receptor-like protein kinase"/>
    <property type="match status" value="1"/>
</dbReference>
<evidence type="ECO:0000256" key="3">
    <source>
        <dbReference type="ARBA" id="ARBA00022614"/>
    </source>
</evidence>
<dbReference type="InterPro" id="IPR000719">
    <property type="entry name" value="Prot_kinase_dom"/>
</dbReference>
<evidence type="ECO:0000256" key="2">
    <source>
        <dbReference type="ARBA" id="ARBA00009592"/>
    </source>
</evidence>
<evidence type="ECO:0000256" key="11">
    <source>
        <dbReference type="SAM" id="Phobius"/>
    </source>
</evidence>
<dbReference type="PANTHER" id="PTHR48053:SF71">
    <property type="entry name" value="LEUCINE RICH REPEAT FAMILY PROTEIN, EXPRESSED"/>
    <property type="match status" value="1"/>
</dbReference>
<reference evidence="13 14" key="1">
    <citation type="submission" date="2019-12" db="EMBL/GenBank/DDBJ databases">
        <authorList>
            <person name="Alioto T."/>
            <person name="Alioto T."/>
            <person name="Gomez Garrido J."/>
        </authorList>
    </citation>
    <scope>NUCLEOTIDE SEQUENCE [LARGE SCALE GENOMIC DNA]</scope>
</reference>
<feature type="domain" description="Protein kinase" evidence="12">
    <location>
        <begin position="663"/>
        <end position="954"/>
    </location>
</feature>
<evidence type="ECO:0000256" key="5">
    <source>
        <dbReference type="ARBA" id="ARBA00022729"/>
    </source>
</evidence>
<keyword evidence="7 11" id="KW-1133">Transmembrane helix</keyword>
<comment type="subcellular location">
    <subcellularLocation>
        <location evidence="1">Membrane</location>
        <topology evidence="1">Single-pass type I membrane protein</topology>
    </subcellularLocation>
</comment>
<dbReference type="InterPro" id="IPR020635">
    <property type="entry name" value="Tyr_kinase_cat_dom"/>
</dbReference>
<dbReference type="FunFam" id="3.80.10.10:FF:000896">
    <property type="entry name" value="Leucine-rich repeat receptor-like protein kinase"/>
    <property type="match status" value="1"/>
</dbReference>
<dbReference type="GO" id="GO:0009791">
    <property type="term" value="P:post-embryonic development"/>
    <property type="evidence" value="ECO:0007669"/>
    <property type="project" value="UniProtKB-ARBA"/>
</dbReference>
<dbReference type="Pfam" id="PF00069">
    <property type="entry name" value="Pkinase"/>
    <property type="match status" value="1"/>
</dbReference>
<dbReference type="SUPFAM" id="SSF52047">
    <property type="entry name" value="RNI-like"/>
    <property type="match status" value="1"/>
</dbReference>
<keyword evidence="8 11" id="KW-0472">Membrane</keyword>
<evidence type="ECO:0000256" key="4">
    <source>
        <dbReference type="ARBA" id="ARBA00022692"/>
    </source>
</evidence>
<dbReference type="GO" id="GO:0016020">
    <property type="term" value="C:membrane"/>
    <property type="evidence" value="ECO:0007669"/>
    <property type="project" value="UniProtKB-SubCell"/>
</dbReference>
<dbReference type="GO" id="GO:0005524">
    <property type="term" value="F:ATP binding"/>
    <property type="evidence" value="ECO:0007669"/>
    <property type="project" value="InterPro"/>
</dbReference>
<keyword evidence="14" id="KW-1185">Reference proteome</keyword>
<evidence type="ECO:0000259" key="12">
    <source>
        <dbReference type="PROSITE" id="PS50011"/>
    </source>
</evidence>
<dbReference type="OrthoDB" id="676979at2759"/>
<keyword evidence="13" id="KW-0418">Kinase</keyword>
<dbReference type="PANTHER" id="PTHR48053">
    <property type="entry name" value="LEUCINE RICH REPEAT FAMILY PROTEIN, EXPRESSED"/>
    <property type="match status" value="1"/>
</dbReference>
<evidence type="ECO:0000313" key="13">
    <source>
        <dbReference type="EMBL" id="CAA2966202.1"/>
    </source>
</evidence>
<keyword evidence="6" id="KW-0677">Repeat</keyword>
<dbReference type="AlphaFoldDB" id="A0A8S0QC60"/>
<dbReference type="InterPro" id="IPR032675">
    <property type="entry name" value="LRR_dom_sf"/>
</dbReference>
<keyword evidence="4 11" id="KW-0812">Transmembrane</keyword>
<protein>
    <submittedName>
        <fullName evidence="13">Leucine-rich repeat receptor kinase TDR</fullName>
    </submittedName>
</protein>
<dbReference type="Gramene" id="OE9A081243T1">
    <property type="protein sequence ID" value="OE9A081243C1"/>
    <property type="gene ID" value="OE9A081243"/>
</dbReference>
<dbReference type="InterPro" id="IPR051716">
    <property type="entry name" value="Plant_RL_S/T_kinase"/>
</dbReference>
<dbReference type="Pfam" id="PF00560">
    <property type="entry name" value="LRR_1"/>
    <property type="match status" value="7"/>
</dbReference>
<evidence type="ECO:0000256" key="7">
    <source>
        <dbReference type="ARBA" id="ARBA00022989"/>
    </source>
</evidence>
<keyword evidence="3" id="KW-0433">Leucine-rich repeat</keyword>
<dbReference type="InterPro" id="IPR001611">
    <property type="entry name" value="Leu-rich_rpt"/>
</dbReference>
<dbReference type="InterPro" id="IPR011009">
    <property type="entry name" value="Kinase-like_dom_sf"/>
</dbReference>
<name>A0A8S0QC60_OLEEU</name>
<dbReference type="EMBL" id="CACTIH010001855">
    <property type="protein sequence ID" value="CAA2966202.1"/>
    <property type="molecule type" value="Genomic_DNA"/>
</dbReference>
<dbReference type="GO" id="GO:0004713">
    <property type="term" value="F:protein tyrosine kinase activity"/>
    <property type="evidence" value="ECO:0007669"/>
    <property type="project" value="InterPro"/>
</dbReference>
<dbReference type="FunFam" id="1.10.510.10:FF:001306">
    <property type="entry name" value="Leucine-rich repeat receptor-like protein kinase TDR"/>
    <property type="match status" value="1"/>
</dbReference>
<keyword evidence="10" id="KW-0325">Glycoprotein</keyword>
<keyword evidence="5" id="KW-0732">Signal</keyword>
<evidence type="ECO:0000256" key="10">
    <source>
        <dbReference type="ARBA" id="ARBA00023180"/>
    </source>
</evidence>
<dbReference type="Pfam" id="PF13855">
    <property type="entry name" value="LRR_8"/>
    <property type="match status" value="1"/>
</dbReference>
<gene>
    <name evidence="13" type="ORF">OLEA9_A081243</name>
</gene>
<dbReference type="FunFam" id="3.80.10.10:FF:000233">
    <property type="entry name" value="Leucine-rich repeat receptor-like protein kinase TDR"/>
    <property type="match status" value="1"/>
</dbReference>
<evidence type="ECO:0000256" key="1">
    <source>
        <dbReference type="ARBA" id="ARBA00004479"/>
    </source>
</evidence>
<dbReference type="PROSITE" id="PS50011">
    <property type="entry name" value="PROTEIN_KINASE_DOM"/>
    <property type="match status" value="1"/>
</dbReference>
<evidence type="ECO:0000256" key="6">
    <source>
        <dbReference type="ARBA" id="ARBA00022737"/>
    </source>
</evidence>
<dbReference type="InterPro" id="IPR013210">
    <property type="entry name" value="LRR_N_plant-typ"/>
</dbReference>
<accession>A0A8S0QC60</accession>
<proteinExistence type="inferred from homology"/>
<dbReference type="Pfam" id="PF08263">
    <property type="entry name" value="LRRNT_2"/>
    <property type="match status" value="1"/>
</dbReference>
<keyword evidence="13" id="KW-0808">Transferase</keyword>
<dbReference type="Gene3D" id="3.80.10.10">
    <property type="entry name" value="Ribonuclease Inhibitor"/>
    <property type="match status" value="3"/>
</dbReference>
<dbReference type="Gene3D" id="1.10.510.10">
    <property type="entry name" value="Transferase(Phosphotransferase) domain 1"/>
    <property type="match status" value="1"/>
</dbReference>
<organism evidence="13 14">
    <name type="scientific">Olea europaea subsp. europaea</name>
    <dbReference type="NCBI Taxonomy" id="158383"/>
    <lineage>
        <taxon>Eukaryota</taxon>
        <taxon>Viridiplantae</taxon>
        <taxon>Streptophyta</taxon>
        <taxon>Embryophyta</taxon>
        <taxon>Tracheophyta</taxon>
        <taxon>Spermatophyta</taxon>
        <taxon>Magnoliopsida</taxon>
        <taxon>eudicotyledons</taxon>
        <taxon>Gunneridae</taxon>
        <taxon>Pentapetalae</taxon>
        <taxon>asterids</taxon>
        <taxon>lamiids</taxon>
        <taxon>Lamiales</taxon>
        <taxon>Oleaceae</taxon>
        <taxon>Oleeae</taxon>
        <taxon>Olea</taxon>
    </lineage>
</organism>
<feature type="transmembrane region" description="Helical" evidence="11">
    <location>
        <begin position="650"/>
        <end position="674"/>
    </location>
</feature>
<comment type="similarity">
    <text evidence="2">Belongs to the RLP family.</text>
</comment>
<dbReference type="SUPFAM" id="SSF56112">
    <property type="entry name" value="Protein kinase-like (PK-like)"/>
    <property type="match status" value="1"/>
</dbReference>
<keyword evidence="9 13" id="KW-0675">Receptor</keyword>
<evidence type="ECO:0000256" key="9">
    <source>
        <dbReference type="ARBA" id="ARBA00023170"/>
    </source>
</evidence>